<dbReference type="Proteomes" id="UP001054252">
    <property type="component" value="Unassembled WGS sequence"/>
</dbReference>
<protein>
    <submittedName>
        <fullName evidence="1">Uncharacterized protein</fullName>
    </submittedName>
</protein>
<keyword evidence="2" id="KW-1185">Reference proteome</keyword>
<proteinExistence type="predicted"/>
<reference evidence="1 2" key="1">
    <citation type="journal article" date="2021" name="Commun. Biol.">
        <title>The genome of Shorea leprosula (Dipterocarpaceae) highlights the ecological relevance of drought in aseasonal tropical rainforests.</title>
        <authorList>
            <person name="Ng K.K.S."/>
            <person name="Kobayashi M.J."/>
            <person name="Fawcett J.A."/>
            <person name="Hatakeyama M."/>
            <person name="Paape T."/>
            <person name="Ng C.H."/>
            <person name="Ang C.C."/>
            <person name="Tnah L.H."/>
            <person name="Lee C.T."/>
            <person name="Nishiyama T."/>
            <person name="Sese J."/>
            <person name="O'Brien M.J."/>
            <person name="Copetti D."/>
            <person name="Mohd Noor M.I."/>
            <person name="Ong R.C."/>
            <person name="Putra M."/>
            <person name="Sireger I.Z."/>
            <person name="Indrioko S."/>
            <person name="Kosugi Y."/>
            <person name="Izuno A."/>
            <person name="Isagi Y."/>
            <person name="Lee S.L."/>
            <person name="Shimizu K.K."/>
        </authorList>
    </citation>
    <scope>NUCLEOTIDE SEQUENCE [LARGE SCALE GENOMIC DNA]</scope>
    <source>
        <strain evidence="1">214</strain>
    </source>
</reference>
<dbReference type="EMBL" id="BPVZ01000098">
    <property type="protein sequence ID" value="GKV33031.1"/>
    <property type="molecule type" value="Genomic_DNA"/>
</dbReference>
<sequence length="89" mass="9274">MTATTEGERGHTLLMVVTTEGVTDLTLQMIGTTVGVTVTTHEMIGTTGGGTGPTLHMTQGMILRMTDITGGTTHPLFPEALHHQGQEGA</sequence>
<gene>
    <name evidence="1" type="ORF">SLEP1_g41584</name>
</gene>
<evidence type="ECO:0000313" key="2">
    <source>
        <dbReference type="Proteomes" id="UP001054252"/>
    </source>
</evidence>
<organism evidence="1 2">
    <name type="scientific">Rubroshorea leprosula</name>
    <dbReference type="NCBI Taxonomy" id="152421"/>
    <lineage>
        <taxon>Eukaryota</taxon>
        <taxon>Viridiplantae</taxon>
        <taxon>Streptophyta</taxon>
        <taxon>Embryophyta</taxon>
        <taxon>Tracheophyta</taxon>
        <taxon>Spermatophyta</taxon>
        <taxon>Magnoliopsida</taxon>
        <taxon>eudicotyledons</taxon>
        <taxon>Gunneridae</taxon>
        <taxon>Pentapetalae</taxon>
        <taxon>rosids</taxon>
        <taxon>malvids</taxon>
        <taxon>Malvales</taxon>
        <taxon>Dipterocarpaceae</taxon>
        <taxon>Rubroshorea</taxon>
    </lineage>
</organism>
<accession>A0AAV5L6Z8</accession>
<dbReference type="AlphaFoldDB" id="A0AAV5L6Z8"/>
<evidence type="ECO:0000313" key="1">
    <source>
        <dbReference type="EMBL" id="GKV33031.1"/>
    </source>
</evidence>
<comment type="caution">
    <text evidence="1">The sequence shown here is derived from an EMBL/GenBank/DDBJ whole genome shotgun (WGS) entry which is preliminary data.</text>
</comment>
<name>A0AAV5L6Z8_9ROSI</name>